<reference evidence="1" key="1">
    <citation type="submission" date="2018-02" db="EMBL/GenBank/DDBJ databases">
        <title>The genomes of Aspergillus section Nigri reveals drivers in fungal speciation.</title>
        <authorList>
            <consortium name="DOE Joint Genome Institute"/>
            <person name="Vesth T.C."/>
            <person name="Nybo J."/>
            <person name="Theobald S."/>
            <person name="Brandl J."/>
            <person name="Frisvad J.C."/>
            <person name="Nielsen K.F."/>
            <person name="Lyhne E.K."/>
            <person name="Kogle M.E."/>
            <person name="Kuo A."/>
            <person name="Riley R."/>
            <person name="Clum A."/>
            <person name="Nolan M."/>
            <person name="Lipzen A."/>
            <person name="Salamov A."/>
            <person name="Henrissat B."/>
            <person name="Wiebenga A."/>
            <person name="De vries R.P."/>
            <person name="Grigoriev I.V."/>
            <person name="Mortensen U.H."/>
            <person name="Andersen M.R."/>
            <person name="Baker S.E."/>
        </authorList>
    </citation>
    <scope>NUCLEOTIDE SEQUENCE</scope>
    <source>
        <strain evidence="1">CBS 121060</strain>
    </source>
</reference>
<dbReference type="EMBL" id="KZ824957">
    <property type="protein sequence ID" value="RAH70055.1"/>
    <property type="molecule type" value="Genomic_DNA"/>
</dbReference>
<dbReference type="Proteomes" id="UP000249661">
    <property type="component" value="Unassembled WGS sequence"/>
</dbReference>
<organism evidence="1 2">
    <name type="scientific">Aspergillus aculeatinus CBS 121060</name>
    <dbReference type="NCBI Taxonomy" id="1448322"/>
    <lineage>
        <taxon>Eukaryota</taxon>
        <taxon>Fungi</taxon>
        <taxon>Dikarya</taxon>
        <taxon>Ascomycota</taxon>
        <taxon>Pezizomycotina</taxon>
        <taxon>Eurotiomycetes</taxon>
        <taxon>Eurotiomycetidae</taxon>
        <taxon>Eurotiales</taxon>
        <taxon>Aspergillaceae</taxon>
        <taxon>Aspergillus</taxon>
        <taxon>Aspergillus subgen. Circumdati</taxon>
    </lineage>
</organism>
<keyword evidence="2" id="KW-1185">Reference proteome</keyword>
<protein>
    <submittedName>
        <fullName evidence="1">Uncharacterized protein</fullName>
    </submittedName>
</protein>
<name>A0ACD1H8G7_9EURO</name>
<evidence type="ECO:0000313" key="2">
    <source>
        <dbReference type="Proteomes" id="UP000249661"/>
    </source>
</evidence>
<accession>A0ACD1H8G7</accession>
<proteinExistence type="predicted"/>
<evidence type="ECO:0000313" key="1">
    <source>
        <dbReference type="EMBL" id="RAH70055.1"/>
    </source>
</evidence>
<sequence>MTLNETGVIAPPAGVTPDFAHPTRHLHTANRVVVIVGTTASAISLLVRIYSRLVVVRKWMLDDNGYTHAGLGIHQWELTVEDYNKSLKVLMAGAVMYIPALGLSKIGLIILYYRLSDMQRSWRIILWSFTIFVISYMVILECLFLFGCNPIQKAWDVAIEGQCISRASIFLAGTCASIFIDIVLVITPLPVVVGLNMAPKKRVGVACMFGLGGLSLVTSCMRLVSVVPMLHTNDESYRLGAMVLWINVEASLIIVTACVPSFRQVFFSGSWSSSGSRERALSSYSLRSGQRRHRGFTNMTLDLDPDRPDSVERVVPGKAPQEA</sequence>
<gene>
    <name evidence="1" type="ORF">BO66DRAFT_420652</name>
</gene>